<evidence type="ECO:0000256" key="6">
    <source>
        <dbReference type="ARBA" id="ARBA00023141"/>
    </source>
</evidence>
<dbReference type="InterPro" id="IPR018509">
    <property type="entry name" value="DHquinase_II_CS"/>
</dbReference>
<feature type="binding site" evidence="8 10">
    <location>
        <position position="80"/>
    </location>
    <ligand>
        <name>substrate</name>
    </ligand>
</feature>
<keyword evidence="8" id="KW-0028">Amino-acid biosynthesis</keyword>
<dbReference type="GO" id="GO:0009073">
    <property type="term" value="P:aromatic amino acid family biosynthetic process"/>
    <property type="evidence" value="ECO:0007669"/>
    <property type="project" value="UniProtKB-KW"/>
</dbReference>
<dbReference type="Gene3D" id="3.40.50.9100">
    <property type="entry name" value="Dehydroquinase, class II"/>
    <property type="match status" value="1"/>
</dbReference>
<proteinExistence type="inferred from homology"/>
<dbReference type="HAMAP" id="MF_00169">
    <property type="entry name" value="AroQ"/>
    <property type="match status" value="1"/>
</dbReference>
<dbReference type="InterPro" id="IPR036441">
    <property type="entry name" value="DHquinase_II_sf"/>
</dbReference>
<evidence type="ECO:0000256" key="4">
    <source>
        <dbReference type="ARBA" id="ARBA00011193"/>
    </source>
</evidence>
<dbReference type="GO" id="GO:0003855">
    <property type="term" value="F:3-dehydroquinate dehydratase activity"/>
    <property type="evidence" value="ECO:0007669"/>
    <property type="project" value="UniProtKB-UniRule"/>
</dbReference>
<dbReference type="Proteomes" id="UP001197795">
    <property type="component" value="Unassembled WGS sequence"/>
</dbReference>
<evidence type="ECO:0000256" key="2">
    <source>
        <dbReference type="ARBA" id="ARBA00004902"/>
    </source>
</evidence>
<dbReference type="PANTHER" id="PTHR21272:SF3">
    <property type="entry name" value="CATABOLIC 3-DEHYDROQUINASE"/>
    <property type="match status" value="1"/>
</dbReference>
<evidence type="ECO:0000256" key="7">
    <source>
        <dbReference type="ARBA" id="ARBA00023239"/>
    </source>
</evidence>
<evidence type="ECO:0000256" key="5">
    <source>
        <dbReference type="ARBA" id="ARBA00012060"/>
    </source>
</evidence>
<dbReference type="NCBIfam" id="NF003805">
    <property type="entry name" value="PRK05395.1-2"/>
    <property type="match status" value="1"/>
</dbReference>
<keyword evidence="7 8" id="KW-0456">Lyase</keyword>
<comment type="caution">
    <text evidence="12">The sequence shown here is derived from an EMBL/GenBank/DDBJ whole genome shotgun (WGS) entry which is preliminary data.</text>
</comment>
<feature type="binding site" evidence="8 10">
    <location>
        <position position="111"/>
    </location>
    <ligand>
        <name>substrate</name>
    </ligand>
</feature>
<dbReference type="GO" id="GO:0008652">
    <property type="term" value="P:amino acid biosynthetic process"/>
    <property type="evidence" value="ECO:0007669"/>
    <property type="project" value="UniProtKB-KW"/>
</dbReference>
<dbReference type="NCBIfam" id="TIGR01088">
    <property type="entry name" value="aroQ"/>
    <property type="match status" value="1"/>
</dbReference>
<dbReference type="InterPro" id="IPR001874">
    <property type="entry name" value="DHquinase_II"/>
</dbReference>
<feature type="active site" description="Proton donor" evidence="8 9">
    <location>
        <position position="100"/>
    </location>
</feature>
<protein>
    <recommendedName>
        <fullName evidence="5 8">3-dehydroquinate dehydratase</fullName>
        <shortName evidence="8">3-dehydroquinase</shortName>
        <ecNumber evidence="5 8">4.2.1.10</ecNumber>
    </recommendedName>
    <alternativeName>
        <fullName evidence="8">Type II DHQase</fullName>
    </alternativeName>
</protein>
<feature type="binding site" evidence="8 10">
    <location>
        <begin position="101"/>
        <end position="102"/>
    </location>
    <ligand>
        <name>substrate</name>
    </ligand>
</feature>
<evidence type="ECO:0000256" key="10">
    <source>
        <dbReference type="PIRSR" id="PIRSR001399-2"/>
    </source>
</evidence>
<feature type="site" description="Transition state stabilizer" evidence="8 11">
    <location>
        <position position="17"/>
    </location>
</feature>
<evidence type="ECO:0000256" key="3">
    <source>
        <dbReference type="ARBA" id="ARBA00011037"/>
    </source>
</evidence>
<reference evidence="12 13" key="1">
    <citation type="submission" date="2021-10" db="EMBL/GenBank/DDBJ databases">
        <title>Anaerobic single-cell dispensing facilitates the cultivation of human gut bacteria.</title>
        <authorList>
            <person name="Afrizal A."/>
        </authorList>
    </citation>
    <scope>NUCLEOTIDE SEQUENCE [LARGE SCALE GENOMIC DNA]</scope>
    <source>
        <strain evidence="12 13">CLA-AA-H273</strain>
    </source>
</reference>
<dbReference type="GO" id="GO:0019631">
    <property type="term" value="P:quinate catabolic process"/>
    <property type="evidence" value="ECO:0007669"/>
    <property type="project" value="TreeGrafter"/>
</dbReference>
<sequence>MKILVINGPNLNFLGIREKKIYGTQDYQYLLDLIDKKAKETGEEIQVFQSNHEGAIIDRIQEAYSDGTEGIVINPGAYTHYSYAIRDALASVDIPKVEIHISDITSREEFRKISVTAPVCNRQIYGQGLDGYLQAIDFLRENRQ</sequence>
<comment type="catalytic activity">
    <reaction evidence="1 8">
        <text>3-dehydroquinate = 3-dehydroshikimate + H2O</text>
        <dbReference type="Rhea" id="RHEA:21096"/>
        <dbReference type="ChEBI" id="CHEBI:15377"/>
        <dbReference type="ChEBI" id="CHEBI:16630"/>
        <dbReference type="ChEBI" id="CHEBI:32364"/>
        <dbReference type="EC" id="4.2.1.10"/>
    </reaction>
</comment>
<dbReference type="SUPFAM" id="SSF52304">
    <property type="entry name" value="Type II 3-dehydroquinate dehydratase"/>
    <property type="match status" value="1"/>
</dbReference>
<evidence type="ECO:0000313" key="13">
    <source>
        <dbReference type="Proteomes" id="UP001197795"/>
    </source>
</evidence>
<dbReference type="EC" id="4.2.1.10" evidence="5 8"/>
<keyword evidence="13" id="KW-1185">Reference proteome</keyword>
<dbReference type="NCBIfam" id="NF003807">
    <property type="entry name" value="PRK05395.1-4"/>
    <property type="match status" value="1"/>
</dbReference>
<feature type="binding site" evidence="8 10">
    <location>
        <position position="74"/>
    </location>
    <ligand>
        <name>substrate</name>
    </ligand>
</feature>
<dbReference type="PANTHER" id="PTHR21272">
    <property type="entry name" value="CATABOLIC 3-DEHYDROQUINASE"/>
    <property type="match status" value="1"/>
</dbReference>
<dbReference type="RefSeq" id="WP_117464990.1">
    <property type="nucleotide sequence ID" value="NZ_JAJEPV010000009.1"/>
</dbReference>
<comment type="subunit">
    <text evidence="4 8">Homododecamer.</text>
</comment>
<keyword evidence="6 8" id="KW-0057">Aromatic amino acid biosynthesis</keyword>
<name>A0AAE3A251_9FIRM</name>
<dbReference type="EMBL" id="JAJEPV010000009">
    <property type="protein sequence ID" value="MCC2119028.1"/>
    <property type="molecule type" value="Genomic_DNA"/>
</dbReference>
<dbReference type="AlphaFoldDB" id="A0AAE3A251"/>
<dbReference type="PROSITE" id="PS01029">
    <property type="entry name" value="DEHYDROQUINASE_II"/>
    <property type="match status" value="1"/>
</dbReference>
<feature type="binding site" evidence="8 10">
    <location>
        <position position="87"/>
    </location>
    <ligand>
        <name>substrate</name>
    </ligand>
</feature>
<evidence type="ECO:0000256" key="1">
    <source>
        <dbReference type="ARBA" id="ARBA00001864"/>
    </source>
</evidence>
<organism evidence="12 13">
    <name type="scientific">Waltera acetigignens</name>
    <dbReference type="NCBI Taxonomy" id="2981769"/>
    <lineage>
        <taxon>Bacteria</taxon>
        <taxon>Bacillati</taxon>
        <taxon>Bacillota</taxon>
        <taxon>Clostridia</taxon>
        <taxon>Lachnospirales</taxon>
        <taxon>Lachnospiraceae</taxon>
        <taxon>Waltera</taxon>
    </lineage>
</organism>
<evidence type="ECO:0000256" key="11">
    <source>
        <dbReference type="PIRSR" id="PIRSR001399-3"/>
    </source>
</evidence>
<feature type="active site" description="Proton acceptor" evidence="8 9">
    <location>
        <position position="22"/>
    </location>
</feature>
<comment type="function">
    <text evidence="8">Catalyzes a trans-dehydration via an enolate intermediate.</text>
</comment>
<gene>
    <name evidence="8 12" type="primary">aroQ</name>
    <name evidence="12" type="ORF">LKD75_05375</name>
</gene>
<evidence type="ECO:0000313" key="12">
    <source>
        <dbReference type="EMBL" id="MCC2119028.1"/>
    </source>
</evidence>
<comment type="similarity">
    <text evidence="3 8">Belongs to the type-II 3-dehydroquinase family.</text>
</comment>
<accession>A0AAE3A251</accession>
<dbReference type="Pfam" id="PF01220">
    <property type="entry name" value="DHquinase_II"/>
    <property type="match status" value="1"/>
</dbReference>
<evidence type="ECO:0000256" key="9">
    <source>
        <dbReference type="PIRSR" id="PIRSR001399-1"/>
    </source>
</evidence>
<dbReference type="CDD" id="cd00466">
    <property type="entry name" value="DHQase_II"/>
    <property type="match status" value="1"/>
</dbReference>
<evidence type="ECO:0000256" key="8">
    <source>
        <dbReference type="HAMAP-Rule" id="MF_00169"/>
    </source>
</evidence>
<dbReference type="PIRSF" id="PIRSF001399">
    <property type="entry name" value="DHquinase_II"/>
    <property type="match status" value="1"/>
</dbReference>
<dbReference type="GO" id="GO:0009423">
    <property type="term" value="P:chorismate biosynthetic process"/>
    <property type="evidence" value="ECO:0007669"/>
    <property type="project" value="UniProtKB-UniRule"/>
</dbReference>
<comment type="pathway">
    <text evidence="2 8">Metabolic intermediate biosynthesis; chorismate biosynthesis; chorismate from D-erythrose 4-phosphate and phosphoenolpyruvate: step 3/7.</text>
</comment>